<evidence type="ECO:0000313" key="4">
    <source>
        <dbReference type="Proteomes" id="UP001498421"/>
    </source>
</evidence>
<evidence type="ECO:0000256" key="1">
    <source>
        <dbReference type="SAM" id="MobiDB-lite"/>
    </source>
</evidence>
<evidence type="ECO:0000259" key="2">
    <source>
        <dbReference type="Pfam" id="PF08240"/>
    </source>
</evidence>
<comment type="caution">
    <text evidence="3">The sequence shown here is derived from an EMBL/GenBank/DDBJ whole genome shotgun (WGS) entry which is preliminary data.</text>
</comment>
<feature type="compositionally biased region" description="Low complexity" evidence="1">
    <location>
        <begin position="19"/>
        <end position="30"/>
    </location>
</feature>
<dbReference type="InterPro" id="IPR011032">
    <property type="entry name" value="GroES-like_sf"/>
</dbReference>
<dbReference type="Pfam" id="PF08240">
    <property type="entry name" value="ADH_N"/>
    <property type="match status" value="1"/>
</dbReference>
<protein>
    <recommendedName>
        <fullName evidence="2">Alcohol dehydrogenase-like N-terminal domain-containing protein</fullName>
    </recommendedName>
</protein>
<dbReference type="PANTHER" id="PTHR43482">
    <property type="entry name" value="PROTEIN AST1-RELATED"/>
    <property type="match status" value="1"/>
</dbReference>
<reference evidence="3 4" key="1">
    <citation type="journal article" date="2025" name="Microbiol. Resour. Announc.">
        <title>Draft genome sequences for Neonectria magnoliae and Neonectria punicea, canker pathogens of Liriodendron tulipifera and Acer saccharum in West Virginia.</title>
        <authorList>
            <person name="Petronek H.M."/>
            <person name="Kasson M.T."/>
            <person name="Metheny A.M."/>
            <person name="Stauder C.M."/>
            <person name="Lovett B."/>
            <person name="Lynch S.C."/>
            <person name="Garnas J.R."/>
            <person name="Kasson L.R."/>
            <person name="Stajich J.E."/>
        </authorList>
    </citation>
    <scope>NUCLEOTIDE SEQUENCE [LARGE SCALE GENOMIC DNA]</scope>
    <source>
        <strain evidence="3 4">NRRL 64651</strain>
    </source>
</reference>
<dbReference type="InterPro" id="IPR013154">
    <property type="entry name" value="ADH-like_N"/>
</dbReference>
<dbReference type="EMBL" id="JAZAVK010000133">
    <property type="protein sequence ID" value="KAK7420574.1"/>
    <property type="molecule type" value="Genomic_DNA"/>
</dbReference>
<proteinExistence type="predicted"/>
<dbReference type="SUPFAM" id="SSF50129">
    <property type="entry name" value="GroES-like"/>
    <property type="match status" value="1"/>
</dbReference>
<keyword evidence="4" id="KW-1185">Reference proteome</keyword>
<dbReference type="InterPro" id="IPR052585">
    <property type="entry name" value="Lipid_raft_assoc_Zn_ADH"/>
</dbReference>
<gene>
    <name evidence="3" type="ORF">QQZ08_010333</name>
</gene>
<name>A0ABR1HIA0_9HYPO</name>
<accession>A0ABR1HIA0</accession>
<sequence length="130" mass="14158">MQGKMRAVRIHPAGSGTTPFSPSNPASSSSLVLDQDVRVPQPGPGQVLVRVHAAALTRDELKWPESYREDFHIPGYDFSGVVDSVRGVAEFKPGDKVFAMVDTRRGSTWAEYVVVDAHELALKPKTLDLG</sequence>
<feature type="domain" description="Alcohol dehydrogenase-like N-terminal" evidence="2">
    <location>
        <begin position="43"/>
        <end position="124"/>
    </location>
</feature>
<feature type="region of interest" description="Disordered" evidence="1">
    <location>
        <begin position="1"/>
        <end position="30"/>
    </location>
</feature>
<evidence type="ECO:0000313" key="3">
    <source>
        <dbReference type="EMBL" id="KAK7420574.1"/>
    </source>
</evidence>
<organism evidence="3 4">
    <name type="scientific">Neonectria magnoliae</name>
    <dbReference type="NCBI Taxonomy" id="2732573"/>
    <lineage>
        <taxon>Eukaryota</taxon>
        <taxon>Fungi</taxon>
        <taxon>Dikarya</taxon>
        <taxon>Ascomycota</taxon>
        <taxon>Pezizomycotina</taxon>
        <taxon>Sordariomycetes</taxon>
        <taxon>Hypocreomycetidae</taxon>
        <taxon>Hypocreales</taxon>
        <taxon>Nectriaceae</taxon>
        <taxon>Neonectria</taxon>
    </lineage>
</organism>
<dbReference type="Proteomes" id="UP001498421">
    <property type="component" value="Unassembled WGS sequence"/>
</dbReference>
<dbReference type="PANTHER" id="PTHR43482:SF4">
    <property type="entry name" value="ALCOHOL DEHYDROGENASE, PUTATIVE (AFU_ORTHOLOGUE AFUA_7G06260)-RELATED"/>
    <property type="match status" value="1"/>
</dbReference>
<dbReference type="Gene3D" id="3.90.180.10">
    <property type="entry name" value="Medium-chain alcohol dehydrogenases, catalytic domain"/>
    <property type="match status" value="1"/>
</dbReference>